<name>A0ABT2RIP9_9FIRM</name>
<accession>A0ABT2RIP9</accession>
<evidence type="ECO:0000313" key="2">
    <source>
        <dbReference type="Proteomes" id="UP001652431"/>
    </source>
</evidence>
<keyword evidence="2" id="KW-1185">Reference proteome</keyword>
<evidence type="ECO:0000313" key="1">
    <source>
        <dbReference type="EMBL" id="MCU6685262.1"/>
    </source>
</evidence>
<dbReference type="EMBL" id="JAOQJU010000001">
    <property type="protein sequence ID" value="MCU6685262.1"/>
    <property type="molecule type" value="Genomic_DNA"/>
</dbReference>
<organism evidence="1 2">
    <name type="scientific">Dorea acetigenes</name>
    <dbReference type="NCBI Taxonomy" id="2981787"/>
    <lineage>
        <taxon>Bacteria</taxon>
        <taxon>Bacillati</taxon>
        <taxon>Bacillota</taxon>
        <taxon>Clostridia</taxon>
        <taxon>Lachnospirales</taxon>
        <taxon>Lachnospiraceae</taxon>
        <taxon>Dorea</taxon>
    </lineage>
</organism>
<gene>
    <name evidence="1" type="ORF">OCV99_01620</name>
</gene>
<dbReference type="InterPro" id="IPR053154">
    <property type="entry name" value="c-di-AMP_regulator"/>
</dbReference>
<dbReference type="Gene3D" id="2.170.120.40">
    <property type="entry name" value="YbbR-like domain"/>
    <property type="match status" value="2"/>
</dbReference>
<dbReference type="RefSeq" id="WP_158367509.1">
    <property type="nucleotide sequence ID" value="NZ_JAOQJU010000001.1"/>
</dbReference>
<reference evidence="1 2" key="1">
    <citation type="journal article" date="2021" name="ISME Commun">
        <title>Automated analysis of genomic sequences facilitates high-throughput and comprehensive description of bacteria.</title>
        <authorList>
            <person name="Hitch T.C.A."/>
        </authorList>
    </citation>
    <scope>NUCLEOTIDE SEQUENCE [LARGE SCALE GENOMIC DNA]</scope>
    <source>
        <strain evidence="1 2">Sanger_03</strain>
    </source>
</reference>
<comment type="caution">
    <text evidence="1">The sequence shown here is derived from an EMBL/GenBank/DDBJ whole genome shotgun (WGS) entry which is preliminary data.</text>
</comment>
<dbReference type="PANTHER" id="PTHR37804">
    <property type="entry name" value="CDAA REGULATORY PROTEIN CDAR"/>
    <property type="match status" value="1"/>
</dbReference>
<dbReference type="InterPro" id="IPR012505">
    <property type="entry name" value="YbbR"/>
</dbReference>
<dbReference type="Pfam" id="PF07949">
    <property type="entry name" value="YbbR"/>
    <property type="match status" value="3"/>
</dbReference>
<protein>
    <submittedName>
        <fullName evidence="1">CdaR family protein</fullName>
    </submittedName>
</protein>
<dbReference type="Gene3D" id="2.170.120.30">
    <property type="match status" value="2"/>
</dbReference>
<sequence>MKKSLTNNIGLKLLAFVIAFLLWLFVVNTDDPIIDQVYKNITVTVEHEEVITQAETKKTYQIVDNTQAVDVTVTAKRSVLNKIKAEDIVAIADMKELHLDSMVPIEVQIPGYEDSYEEVVTNPRNLQVKIEENVSKTLPITPTTTGTVRDGYFLGEVKADPEKVTLNGPESIINTITKVVAEVSVSGLSQDANLESSIILYNSDNEVIDQSRLGNNLGNIGVSVHVSLLKVKSVPVSVDTSGIVAEDGFSIADIVYEPQEIQIAGEEEVLESLSAIEIPAEAFDTEPVSKKTEMTIDIKPYLPDDVKLVDENGNNILVTVSVEKDGTKSFNLPIGSISVKNLSDSLKMSFATQDDLEVHVRGKKEVLENFSIEQAASIDLKDLDEAGEYTVPVKINLPSGCTLEGDVEIAVKLEEKQ</sequence>
<dbReference type="Proteomes" id="UP001652431">
    <property type="component" value="Unassembled WGS sequence"/>
</dbReference>
<dbReference type="PANTHER" id="PTHR37804:SF1">
    <property type="entry name" value="CDAA REGULATORY PROTEIN CDAR"/>
    <property type="match status" value="1"/>
</dbReference>
<proteinExistence type="predicted"/>